<proteinExistence type="predicted"/>
<dbReference type="EMBL" id="MATO01000023">
    <property type="protein sequence ID" value="OCS91744.1"/>
    <property type="molecule type" value="Genomic_DNA"/>
</dbReference>
<evidence type="ECO:0000313" key="2">
    <source>
        <dbReference type="Proteomes" id="UP000093482"/>
    </source>
</evidence>
<comment type="caution">
    <text evidence="1">The sequence shown here is derived from an EMBL/GenBank/DDBJ whole genome shotgun (WGS) entry which is preliminary data.</text>
</comment>
<reference evidence="1 2" key="1">
    <citation type="submission" date="2016-07" db="EMBL/GenBank/DDBJ databases">
        <title>Caryophanon latum genome sequencing.</title>
        <authorList>
            <person name="Verma A."/>
            <person name="Pal Y."/>
            <person name="Krishnamurthi S."/>
        </authorList>
    </citation>
    <scope>NUCLEOTIDE SEQUENCE [LARGE SCALE GENOMIC DNA]</scope>
    <source>
        <strain evidence="1 2">DSM 14151</strain>
    </source>
</reference>
<protein>
    <submittedName>
        <fullName evidence="1">Uncharacterized protein</fullName>
    </submittedName>
</protein>
<organism evidence="1 2">
    <name type="scientific">Caryophanon latum</name>
    <dbReference type="NCBI Taxonomy" id="33977"/>
    <lineage>
        <taxon>Bacteria</taxon>
        <taxon>Bacillati</taxon>
        <taxon>Bacillota</taxon>
        <taxon>Bacilli</taxon>
        <taxon>Bacillales</taxon>
        <taxon>Caryophanaceae</taxon>
        <taxon>Caryophanon</taxon>
    </lineage>
</organism>
<accession>A0A1C0YX75</accession>
<evidence type="ECO:0000313" key="1">
    <source>
        <dbReference type="EMBL" id="OCS91744.1"/>
    </source>
</evidence>
<gene>
    <name evidence="1" type="ORF">A6K76_01110</name>
</gene>
<keyword evidence="2" id="KW-1185">Reference proteome</keyword>
<name>A0A1C0YX75_9BACL</name>
<sequence>MFVMKVINATWTWRLSPSSSLLVVRASRLRGLEARAFPAGVRLSFQATFIRQPQLTVMNQ</sequence>
<dbReference type="Proteomes" id="UP000093482">
    <property type="component" value="Unassembled WGS sequence"/>
</dbReference>
<dbReference type="AlphaFoldDB" id="A0A1C0YX75"/>